<comment type="caution">
    <text evidence="2">The sequence shown here is derived from an EMBL/GenBank/DDBJ whole genome shotgun (WGS) entry which is preliminary data.</text>
</comment>
<dbReference type="EMBL" id="LSYV01000002">
    <property type="protein sequence ID" value="KXZ56584.1"/>
    <property type="molecule type" value="Genomic_DNA"/>
</dbReference>
<organism evidence="2 3">
    <name type="scientific">Gonium pectorale</name>
    <name type="common">Green alga</name>
    <dbReference type="NCBI Taxonomy" id="33097"/>
    <lineage>
        <taxon>Eukaryota</taxon>
        <taxon>Viridiplantae</taxon>
        <taxon>Chlorophyta</taxon>
        <taxon>core chlorophytes</taxon>
        <taxon>Chlorophyceae</taxon>
        <taxon>CS clade</taxon>
        <taxon>Chlamydomonadales</taxon>
        <taxon>Volvocaceae</taxon>
        <taxon>Gonium</taxon>
    </lineage>
</organism>
<feature type="compositionally biased region" description="Gly residues" evidence="1">
    <location>
        <begin position="244"/>
        <end position="255"/>
    </location>
</feature>
<sequence length="504" mass="51226">MTLPPARWGSGGVWQLVNRTVDSGLAAWPSFGGDTAAAVLSLLELMQPGFLQPLAPEYPLPLSPQPSVAPALAAGYIARLERLLRVAATAATAVTATAGDGADGAQVAAAAAAPLLRRYFGAFSRHASLWAYGKPRQAAALISTGAKLLRRVAAAAAAAPPPPTGVPVDLLAELTRFAVDPENLVSGLLAWLHSFAAACRGQDHSAAGRYACWWRRAEALEAWQGLGAGAPWPYAGPQAPGARSAGGGEGDGAAGSAGASGTSHTAETPLAPLVRFSGLATFALCRWLPAMARAAVGCHELALAYDGAADGADATADAAVAAAAALCRVIYGWSCILATAQLAAAGSSSSGYVVDAAGDAADGSASHRPPHRGAPSEAASWRRLLVQELELPCLILSHVRCMAACRRRGSGVDAGGEAAVTADGARDLMQLLSLLAAALPAEVRAVLTAPLAAHNAPPPRGLLSGATVLEALALLLGRRGREVFAEPLRYLWGVCEGSVCVLLR</sequence>
<accession>A0A150H3G1</accession>
<dbReference type="Proteomes" id="UP000075714">
    <property type="component" value="Unassembled WGS sequence"/>
</dbReference>
<name>A0A150H3G1_GONPE</name>
<evidence type="ECO:0000256" key="1">
    <source>
        <dbReference type="SAM" id="MobiDB-lite"/>
    </source>
</evidence>
<dbReference type="AlphaFoldDB" id="A0A150H3G1"/>
<proteinExistence type="predicted"/>
<keyword evidence="3" id="KW-1185">Reference proteome</keyword>
<evidence type="ECO:0000313" key="2">
    <source>
        <dbReference type="EMBL" id="KXZ56584.1"/>
    </source>
</evidence>
<gene>
    <name evidence="2" type="ORF">GPECTOR_1g525</name>
</gene>
<protein>
    <submittedName>
        <fullName evidence="2">Uncharacterized protein</fullName>
    </submittedName>
</protein>
<reference evidence="3" key="1">
    <citation type="journal article" date="2016" name="Nat. Commun.">
        <title>The Gonium pectorale genome demonstrates co-option of cell cycle regulation during the evolution of multicellularity.</title>
        <authorList>
            <person name="Hanschen E.R."/>
            <person name="Marriage T.N."/>
            <person name="Ferris P.J."/>
            <person name="Hamaji T."/>
            <person name="Toyoda A."/>
            <person name="Fujiyama A."/>
            <person name="Neme R."/>
            <person name="Noguchi H."/>
            <person name="Minakuchi Y."/>
            <person name="Suzuki M."/>
            <person name="Kawai-Toyooka H."/>
            <person name="Smith D.R."/>
            <person name="Sparks H."/>
            <person name="Anderson J."/>
            <person name="Bakaric R."/>
            <person name="Luria V."/>
            <person name="Karger A."/>
            <person name="Kirschner M.W."/>
            <person name="Durand P.M."/>
            <person name="Michod R.E."/>
            <person name="Nozaki H."/>
            <person name="Olson B.J."/>
        </authorList>
    </citation>
    <scope>NUCLEOTIDE SEQUENCE [LARGE SCALE GENOMIC DNA]</scope>
    <source>
        <strain evidence="3">NIES-2863</strain>
    </source>
</reference>
<evidence type="ECO:0000313" key="3">
    <source>
        <dbReference type="Proteomes" id="UP000075714"/>
    </source>
</evidence>
<feature type="region of interest" description="Disordered" evidence="1">
    <location>
        <begin position="237"/>
        <end position="263"/>
    </location>
</feature>